<sequence length="59" mass="7082">MKDWERIIWPDNARRWRKTDRPSYPCHRVIGADGSLTGYSGGLWRKQRLLEIERQLCPL</sequence>
<proteinExistence type="predicted"/>
<dbReference type="Pfam" id="PF01035">
    <property type="entry name" value="DNA_binding_1"/>
    <property type="match status" value="1"/>
</dbReference>
<evidence type="ECO:0000313" key="3">
    <source>
        <dbReference type="EMBL" id="NVN45664.1"/>
    </source>
</evidence>
<dbReference type="Gene3D" id="1.10.10.10">
    <property type="entry name" value="Winged helix-like DNA-binding domain superfamily/Winged helix DNA-binding domain"/>
    <property type="match status" value="1"/>
</dbReference>
<organism evidence="3 4">
    <name type="scientific">Asaia spathodeae</name>
    <dbReference type="NCBI Taxonomy" id="657016"/>
    <lineage>
        <taxon>Bacteria</taxon>
        <taxon>Pseudomonadati</taxon>
        <taxon>Pseudomonadota</taxon>
        <taxon>Alphaproteobacteria</taxon>
        <taxon>Acetobacterales</taxon>
        <taxon>Acetobacteraceae</taxon>
        <taxon>Asaia</taxon>
    </lineage>
</organism>
<dbReference type="PANTHER" id="PTHR10815:SF5">
    <property type="entry name" value="METHYLATED-DNA--PROTEIN-CYSTEINE METHYLTRANSFERASE"/>
    <property type="match status" value="1"/>
</dbReference>
<dbReference type="InterPro" id="IPR014048">
    <property type="entry name" value="MethylDNA_cys_MeTrfase_DNA-bd"/>
</dbReference>
<dbReference type="EMBL" id="JABXXV010000001">
    <property type="protein sequence ID" value="NVN45664.1"/>
    <property type="molecule type" value="Genomic_DNA"/>
</dbReference>
<dbReference type="RefSeq" id="WP_304500466.1">
    <property type="nucleotide sequence ID" value="NZ_JABXXU010000001.1"/>
</dbReference>
<comment type="caution">
    <text evidence="3">The sequence shown here is derived from an EMBL/GenBank/DDBJ whole genome shotgun (WGS) entry which is preliminary data.</text>
</comment>
<dbReference type="Proteomes" id="UP001516351">
    <property type="component" value="Unassembled WGS sequence"/>
</dbReference>
<protein>
    <submittedName>
        <fullName evidence="3">MGMT family protein</fullName>
    </submittedName>
</protein>
<accession>A0ABX2P299</accession>
<reference evidence="3 4" key="1">
    <citation type="submission" date="2020-06" db="EMBL/GenBank/DDBJ databases">
        <title>Synonyms of Asaia species.</title>
        <authorList>
            <person name="Sombolestani A."/>
        </authorList>
    </citation>
    <scope>NUCLEOTIDE SEQUENCE [LARGE SCALE GENOMIC DNA]</scope>
    <source>
        <strain evidence="3 4">LMG 27047</strain>
    </source>
</reference>
<evidence type="ECO:0000313" key="4">
    <source>
        <dbReference type="Proteomes" id="UP001516351"/>
    </source>
</evidence>
<keyword evidence="4" id="KW-1185">Reference proteome</keyword>
<dbReference type="CDD" id="cd06445">
    <property type="entry name" value="ATase"/>
    <property type="match status" value="1"/>
</dbReference>
<dbReference type="SUPFAM" id="SSF46767">
    <property type="entry name" value="Methylated DNA-protein cysteine methyltransferase, C-terminal domain"/>
    <property type="match status" value="1"/>
</dbReference>
<evidence type="ECO:0000256" key="1">
    <source>
        <dbReference type="ARBA" id="ARBA00022763"/>
    </source>
</evidence>
<dbReference type="PANTHER" id="PTHR10815">
    <property type="entry name" value="METHYLATED-DNA--PROTEIN-CYSTEINE METHYLTRANSFERASE"/>
    <property type="match status" value="1"/>
</dbReference>
<dbReference type="InterPro" id="IPR036388">
    <property type="entry name" value="WH-like_DNA-bd_sf"/>
</dbReference>
<feature type="domain" description="Methylated-DNA-[protein]-cysteine S-methyltransferase DNA binding" evidence="2">
    <location>
        <begin position="22"/>
        <end position="54"/>
    </location>
</feature>
<keyword evidence="1" id="KW-0227">DNA damage</keyword>
<dbReference type="InterPro" id="IPR036217">
    <property type="entry name" value="MethylDNA_cys_MeTrfase_DNAb"/>
</dbReference>
<name>A0ABX2P299_9PROT</name>
<evidence type="ECO:0000259" key="2">
    <source>
        <dbReference type="Pfam" id="PF01035"/>
    </source>
</evidence>
<gene>
    <name evidence="3" type="ORF">HW542_02440</name>
</gene>